<evidence type="ECO:0000256" key="5">
    <source>
        <dbReference type="ARBA" id="ARBA00023136"/>
    </source>
</evidence>
<dbReference type="EMBL" id="JAIWJX010000002">
    <property type="protein sequence ID" value="MCK6256879.1"/>
    <property type="molecule type" value="Genomic_DNA"/>
</dbReference>
<feature type="transmembrane region" description="Helical" evidence="6">
    <location>
        <begin position="18"/>
        <end position="38"/>
    </location>
</feature>
<keyword evidence="3 6" id="KW-0812">Transmembrane</keyword>
<evidence type="ECO:0000256" key="6">
    <source>
        <dbReference type="SAM" id="Phobius"/>
    </source>
</evidence>
<evidence type="ECO:0000313" key="7">
    <source>
        <dbReference type="EMBL" id="MCK6256879.1"/>
    </source>
</evidence>
<keyword evidence="4 6" id="KW-1133">Transmembrane helix</keyword>
<dbReference type="Proteomes" id="UP001139011">
    <property type="component" value="Unassembled WGS sequence"/>
</dbReference>
<gene>
    <name evidence="7" type="ORF">LCY76_09760</name>
</gene>
<feature type="transmembrane region" description="Helical" evidence="6">
    <location>
        <begin position="77"/>
        <end position="101"/>
    </location>
</feature>
<keyword evidence="5 6" id="KW-0472">Membrane</keyword>
<feature type="transmembrane region" description="Helical" evidence="6">
    <location>
        <begin position="154"/>
        <end position="178"/>
    </location>
</feature>
<dbReference type="GO" id="GO:0005886">
    <property type="term" value="C:plasma membrane"/>
    <property type="evidence" value="ECO:0007669"/>
    <property type="project" value="UniProtKB-SubCell"/>
</dbReference>
<dbReference type="RefSeq" id="WP_091006717.1">
    <property type="nucleotide sequence ID" value="NZ_JAIWJX010000002.1"/>
</dbReference>
<accession>A0A9X1XA62</accession>
<keyword evidence="2" id="KW-1003">Cell membrane</keyword>
<protein>
    <submittedName>
        <fullName evidence="7">Cytochrome c oxidase assembly protein</fullName>
    </submittedName>
</protein>
<feature type="transmembrane region" description="Helical" evidence="6">
    <location>
        <begin position="190"/>
        <end position="215"/>
    </location>
</feature>
<sequence length="284" mass="32240">MDHNMSHEKISDFGFYSLYRPDIFILILIIGILYFKYYGNKNSGLKTTKLQKFFFSAGLVFLYISKGSPLNVVGHHYLFSVHMIEMAVSYLVVPPLMILGMPHGLYLKWFSLQNSMMNIVRFLTKPLIAILVFITLFSIYHMPVVFDAVMANGFVAFLSHTILFITAFTMWWPVLCPIEELNSLSDLQKVGYVFASGVLLTPACALIMFAGHLLYSTYAHAPELVSFLPPLEDQMTGGIVMKILQEVVYGVVLGHIFYKWVKRERAKDKEDLALIKMSAAANHS</sequence>
<comment type="caution">
    <text evidence="7">The sequence shown here is derived from an EMBL/GenBank/DDBJ whole genome shotgun (WGS) entry which is preliminary data.</text>
</comment>
<evidence type="ECO:0000256" key="3">
    <source>
        <dbReference type="ARBA" id="ARBA00022692"/>
    </source>
</evidence>
<evidence type="ECO:0000256" key="1">
    <source>
        <dbReference type="ARBA" id="ARBA00004651"/>
    </source>
</evidence>
<feature type="transmembrane region" description="Helical" evidence="6">
    <location>
        <begin position="122"/>
        <end position="142"/>
    </location>
</feature>
<feature type="transmembrane region" description="Helical" evidence="6">
    <location>
        <begin position="235"/>
        <end position="258"/>
    </location>
</feature>
<proteinExistence type="predicted"/>
<comment type="subcellular location">
    <subcellularLocation>
        <location evidence="1">Cell membrane</location>
        <topology evidence="1">Multi-pass membrane protein</topology>
    </subcellularLocation>
</comment>
<dbReference type="InterPro" id="IPR019108">
    <property type="entry name" value="Caa3_assmbl_CtaG-rel"/>
</dbReference>
<reference evidence="7" key="1">
    <citation type="submission" date="2021-09" db="EMBL/GenBank/DDBJ databases">
        <title>Genome analysis of Fictibacillus sp. KIGAM418 isolated from marine sediment.</title>
        <authorList>
            <person name="Seo M.-J."/>
            <person name="Cho E.-S."/>
            <person name="Hwang C.Y."/>
        </authorList>
    </citation>
    <scope>NUCLEOTIDE SEQUENCE</scope>
    <source>
        <strain evidence="7">KIGAM418</strain>
    </source>
</reference>
<feature type="transmembrane region" description="Helical" evidence="6">
    <location>
        <begin position="50"/>
        <end position="65"/>
    </location>
</feature>
<name>A0A9X1XA62_9BACL</name>
<evidence type="ECO:0000256" key="4">
    <source>
        <dbReference type="ARBA" id="ARBA00022989"/>
    </source>
</evidence>
<evidence type="ECO:0000256" key="2">
    <source>
        <dbReference type="ARBA" id="ARBA00022475"/>
    </source>
</evidence>
<evidence type="ECO:0000313" key="8">
    <source>
        <dbReference type="Proteomes" id="UP001139011"/>
    </source>
</evidence>
<dbReference type="Pfam" id="PF09678">
    <property type="entry name" value="Caa3_CtaG"/>
    <property type="match status" value="1"/>
</dbReference>
<keyword evidence="8" id="KW-1185">Reference proteome</keyword>
<dbReference type="AlphaFoldDB" id="A0A9X1XA62"/>
<organism evidence="7 8">
    <name type="scientific">Fictibacillus marinisediminis</name>
    <dbReference type="NCBI Taxonomy" id="2878389"/>
    <lineage>
        <taxon>Bacteria</taxon>
        <taxon>Bacillati</taxon>
        <taxon>Bacillota</taxon>
        <taxon>Bacilli</taxon>
        <taxon>Bacillales</taxon>
        <taxon>Fictibacillaceae</taxon>
        <taxon>Fictibacillus</taxon>
    </lineage>
</organism>